<evidence type="ECO:0000313" key="2">
    <source>
        <dbReference type="Proteomes" id="UP000825729"/>
    </source>
</evidence>
<dbReference type="Proteomes" id="UP000825729">
    <property type="component" value="Unassembled WGS sequence"/>
</dbReference>
<protein>
    <submittedName>
        <fullName evidence="1">Uncharacterized protein</fullName>
    </submittedName>
</protein>
<sequence length="223" mass="25502">MARIIPEFHRRLIRRRDERADKLVSSGGKAPGLPVEEHYVCSVHEPFHRMSFKRLKSWDVLFSPAMRQPRLPRRWSWGSVPIWSSSPVKAREPLVGPSPLHKMIWELFAISLWDKASLVGCWVRDSVSAEKRIWQFSGELGEWSSRYILPLFSYFFFLRTLFACCEEATEASEPSFRGVPSQVIRDPSSYVIPPEATPEMQAAAALSGILTFSAAECFLKQSN</sequence>
<gene>
    <name evidence="1" type="ORF">H6P81_021154</name>
</gene>
<name>A0AAV7DT86_ARIFI</name>
<reference evidence="1 2" key="1">
    <citation type="submission" date="2021-07" db="EMBL/GenBank/DDBJ databases">
        <title>The Aristolochia fimbriata genome: insights into angiosperm evolution, floral development and chemical biosynthesis.</title>
        <authorList>
            <person name="Jiao Y."/>
        </authorList>
    </citation>
    <scope>NUCLEOTIDE SEQUENCE [LARGE SCALE GENOMIC DNA]</scope>
    <source>
        <strain evidence="1">IBCAS-2021</strain>
        <tissue evidence="1">Leaf</tissue>
    </source>
</reference>
<dbReference type="EMBL" id="JAINDJ010000009">
    <property type="protein sequence ID" value="KAG9438856.1"/>
    <property type="molecule type" value="Genomic_DNA"/>
</dbReference>
<proteinExistence type="predicted"/>
<evidence type="ECO:0000313" key="1">
    <source>
        <dbReference type="EMBL" id="KAG9438856.1"/>
    </source>
</evidence>
<comment type="caution">
    <text evidence="1">The sequence shown here is derived from an EMBL/GenBank/DDBJ whole genome shotgun (WGS) entry which is preliminary data.</text>
</comment>
<dbReference type="AlphaFoldDB" id="A0AAV7DT86"/>
<organism evidence="1 2">
    <name type="scientific">Aristolochia fimbriata</name>
    <name type="common">White veined hardy Dutchman's pipe vine</name>
    <dbReference type="NCBI Taxonomy" id="158543"/>
    <lineage>
        <taxon>Eukaryota</taxon>
        <taxon>Viridiplantae</taxon>
        <taxon>Streptophyta</taxon>
        <taxon>Embryophyta</taxon>
        <taxon>Tracheophyta</taxon>
        <taxon>Spermatophyta</taxon>
        <taxon>Magnoliopsida</taxon>
        <taxon>Magnoliidae</taxon>
        <taxon>Piperales</taxon>
        <taxon>Aristolochiaceae</taxon>
        <taxon>Aristolochia</taxon>
    </lineage>
</organism>
<keyword evidence="2" id="KW-1185">Reference proteome</keyword>
<accession>A0AAV7DT86</accession>